<keyword evidence="2" id="KW-1185">Reference proteome</keyword>
<gene>
    <name evidence="1" type="ORF">ACEZDG_13195</name>
</gene>
<accession>A0ABV6V917</accession>
<name>A0ABV6V917_9ACTN</name>
<reference evidence="1 2" key="1">
    <citation type="submission" date="2024-09" db="EMBL/GenBank/DDBJ databases">
        <authorList>
            <person name="Lee S.D."/>
        </authorList>
    </citation>
    <scope>NUCLEOTIDE SEQUENCE [LARGE SCALE GENOMIC DNA]</scope>
    <source>
        <strain evidence="1 2">N1-1</strain>
    </source>
</reference>
<dbReference type="Pfam" id="PF18735">
    <property type="entry name" value="HEPN_RiboL-PSP"/>
    <property type="match status" value="1"/>
</dbReference>
<dbReference type="EMBL" id="JBHEZX010000005">
    <property type="protein sequence ID" value="MFC1410224.1"/>
    <property type="molecule type" value="Genomic_DNA"/>
</dbReference>
<sequence length="202" mass="22880">MSARYGELSRRITELRNGLLPSKFSPTGLYSDRVYDRTLGFRLLAHAEFEAFIEDRAYDVANEAIKAYEATGRIRPSLLAISAYSEKVFLGPTSLLRPPQKQAPLLIDRAKFARDELTNYIRNMNNGIKEKNLLRILLAVGVESSELDMIWLNDVETWATLRGDTAHQSGKVKTRPDPRGEYSRVLSISSGFSDIDKILDRK</sequence>
<organism evidence="1 2">
    <name type="scientific">Streptacidiphilus alkalitolerans</name>
    <dbReference type="NCBI Taxonomy" id="3342712"/>
    <lineage>
        <taxon>Bacteria</taxon>
        <taxon>Bacillati</taxon>
        <taxon>Actinomycetota</taxon>
        <taxon>Actinomycetes</taxon>
        <taxon>Kitasatosporales</taxon>
        <taxon>Streptomycetaceae</taxon>
        <taxon>Streptacidiphilus</taxon>
    </lineage>
</organism>
<evidence type="ECO:0000313" key="1">
    <source>
        <dbReference type="EMBL" id="MFC1410224.1"/>
    </source>
</evidence>
<dbReference type="Proteomes" id="UP001592582">
    <property type="component" value="Unassembled WGS sequence"/>
</dbReference>
<comment type="caution">
    <text evidence="1">The sequence shown here is derived from an EMBL/GenBank/DDBJ whole genome shotgun (WGS) entry which is preliminary data.</text>
</comment>
<evidence type="ECO:0000313" key="2">
    <source>
        <dbReference type="Proteomes" id="UP001592582"/>
    </source>
</evidence>
<dbReference type="InterPro" id="IPR041519">
    <property type="entry name" value="HEPN_RiboL-PSP"/>
</dbReference>
<protein>
    <submittedName>
        <fullName evidence="1">HEPN domain-containing protein</fullName>
    </submittedName>
</protein>
<proteinExistence type="predicted"/>